<dbReference type="InterPro" id="IPR022225">
    <property type="entry name" value="Phage_tail_fibre_N"/>
</dbReference>
<organism evidence="3 4">
    <name type="scientific">Salmonella enterica I</name>
    <dbReference type="NCBI Taxonomy" id="59201"/>
    <lineage>
        <taxon>Bacteria</taxon>
        <taxon>Pseudomonadati</taxon>
        <taxon>Pseudomonadota</taxon>
        <taxon>Gammaproteobacteria</taxon>
        <taxon>Enterobacterales</taxon>
        <taxon>Enterobacteriaceae</taxon>
        <taxon>Salmonella</taxon>
    </lineage>
</organism>
<feature type="region of interest" description="Disordered" evidence="1">
    <location>
        <begin position="38"/>
        <end position="68"/>
    </location>
</feature>
<reference evidence="3 4" key="1">
    <citation type="submission" date="2018-06" db="EMBL/GenBank/DDBJ databases">
        <authorList>
            <consortium name="Pathogen Informatics"/>
            <person name="Doyle S."/>
        </authorList>
    </citation>
    <scope>NUCLEOTIDE SEQUENCE [LARGE SCALE GENOMIC DNA]</scope>
    <source>
        <strain evidence="3 4">NCTC8258</strain>
    </source>
</reference>
<evidence type="ECO:0000313" key="3">
    <source>
        <dbReference type="EMBL" id="SUH18480.1"/>
    </source>
</evidence>
<sequence>MDNEFYTLLTDRGMAKIASALADKKQLHLQKMAVGDGGGQYYEPTASQTNFTPRSLARRDEYADRCAE</sequence>
<accession>A0A379WGT5</accession>
<feature type="compositionally biased region" description="Basic and acidic residues" evidence="1">
    <location>
        <begin position="57"/>
        <end position="68"/>
    </location>
</feature>
<proteinExistence type="predicted"/>
<dbReference type="PANTHER" id="PTHR35191">
    <property type="entry name" value="PROPHAGE SIDE TAIL FIBER PROTEIN HOMOLOG STFQ-RELATED"/>
    <property type="match status" value="1"/>
</dbReference>
<name>A0A379WGT5_SALET</name>
<dbReference type="Pfam" id="PF12571">
    <property type="entry name" value="Phage_tail_fib"/>
    <property type="match status" value="1"/>
</dbReference>
<protein>
    <submittedName>
        <fullName evidence="3">Gp19</fullName>
    </submittedName>
</protein>
<evidence type="ECO:0000256" key="1">
    <source>
        <dbReference type="SAM" id="MobiDB-lite"/>
    </source>
</evidence>
<dbReference type="EMBL" id="UGXS01000004">
    <property type="protein sequence ID" value="SUH18480.1"/>
    <property type="molecule type" value="Genomic_DNA"/>
</dbReference>
<evidence type="ECO:0000313" key="4">
    <source>
        <dbReference type="Proteomes" id="UP000255509"/>
    </source>
</evidence>
<dbReference type="InterPro" id="IPR051934">
    <property type="entry name" value="Phage_Tail_Fiber_Structural"/>
</dbReference>
<evidence type="ECO:0000259" key="2">
    <source>
        <dbReference type="Pfam" id="PF12571"/>
    </source>
</evidence>
<dbReference type="AlphaFoldDB" id="A0A379WGT5"/>
<gene>
    <name evidence="3" type="primary">SBOV42741_1</name>
    <name evidence="3" type="ORF">NCTC8258_06311</name>
</gene>
<dbReference type="PANTHER" id="PTHR35191:SF1">
    <property type="entry name" value="PROPHAGE SIDE TAIL FIBER PROTEIN HOMOLOG STFQ-RELATED"/>
    <property type="match status" value="1"/>
</dbReference>
<dbReference type="Proteomes" id="UP000255509">
    <property type="component" value="Unassembled WGS sequence"/>
</dbReference>
<feature type="domain" description="Phage tail fibre protein N-terminal" evidence="2">
    <location>
        <begin position="1"/>
        <end position="54"/>
    </location>
</feature>